<dbReference type="AlphaFoldDB" id="A0A8H7NIN1"/>
<comment type="caution">
    <text evidence="1">The sequence shown here is derived from an EMBL/GenBank/DDBJ whole genome shotgun (WGS) entry which is preliminary data.</text>
</comment>
<reference evidence="1" key="1">
    <citation type="submission" date="2020-10" db="EMBL/GenBank/DDBJ databases">
        <title>High-Quality Genome Resource of Clonostachys rosea strain S41 by Oxford Nanopore Long-Read Sequencing.</title>
        <authorList>
            <person name="Wang H."/>
        </authorList>
    </citation>
    <scope>NUCLEOTIDE SEQUENCE</scope>
    <source>
        <strain evidence="1">S41</strain>
    </source>
</reference>
<evidence type="ECO:0000313" key="2">
    <source>
        <dbReference type="Proteomes" id="UP000616885"/>
    </source>
</evidence>
<sequence length="137" mass="15228">MTCSSRLSGSSFCQEDRQSCNIFYSMCHKTTWVSELSAGLDEICAYSAAGFPLPTGDELAFIISNRLNPQPGWLASTLAGFPERIKKHMILVEKGGLFKGYVIRARECQGGPMRSWPSLRISDGLRYSPWSIAEEAR</sequence>
<dbReference type="EMBL" id="JADCTT010000002">
    <property type="protein sequence ID" value="KAF9756423.1"/>
    <property type="molecule type" value="Genomic_DNA"/>
</dbReference>
<protein>
    <submittedName>
        <fullName evidence="1">Uncharacterized protein</fullName>
    </submittedName>
</protein>
<evidence type="ECO:0000313" key="1">
    <source>
        <dbReference type="EMBL" id="KAF9756423.1"/>
    </source>
</evidence>
<dbReference type="Proteomes" id="UP000616885">
    <property type="component" value="Unassembled WGS sequence"/>
</dbReference>
<proteinExistence type="predicted"/>
<name>A0A8H7NIN1_BIOOC</name>
<accession>A0A8H7NIN1</accession>
<organism evidence="1 2">
    <name type="scientific">Bionectria ochroleuca</name>
    <name type="common">Gliocladium roseum</name>
    <dbReference type="NCBI Taxonomy" id="29856"/>
    <lineage>
        <taxon>Eukaryota</taxon>
        <taxon>Fungi</taxon>
        <taxon>Dikarya</taxon>
        <taxon>Ascomycota</taxon>
        <taxon>Pezizomycotina</taxon>
        <taxon>Sordariomycetes</taxon>
        <taxon>Hypocreomycetidae</taxon>
        <taxon>Hypocreales</taxon>
        <taxon>Bionectriaceae</taxon>
        <taxon>Clonostachys</taxon>
    </lineage>
</organism>
<gene>
    <name evidence="1" type="ORF">IM811_007367</name>
</gene>